<name>A0ABX8TRV2_9ACTN</name>
<dbReference type="EMBL" id="CP068985">
    <property type="protein sequence ID" value="QYC38212.1"/>
    <property type="molecule type" value="Genomic_DNA"/>
</dbReference>
<proteinExistence type="predicted"/>
<protein>
    <recommendedName>
        <fullName evidence="3">Restriction endonuclease type IV Mrr domain-containing protein</fullName>
    </recommendedName>
</protein>
<dbReference type="Proteomes" id="UP000824681">
    <property type="component" value="Chromosome"/>
</dbReference>
<dbReference type="RefSeq" id="WP_157383070.1">
    <property type="nucleotide sequence ID" value="NZ_CP068985.1"/>
</dbReference>
<gene>
    <name evidence="1" type="ORF">Nocox_02910</name>
</gene>
<sequence>MGETKLVKRDIDGGARLLQELNDRGFPVSTALWAHLVEADEWRLMIAVPPRLAASRAEAYRLVQAAMLDLELGFPLSRTTVVSDEERSVQSLRTLVEVDQSHAVGLAFGAARVCGQQVSEGFVYSMEALAFEHQVFAALRRMDDLGRVFEAGGSRLFPDEPREVDFVFSNASKMVFIEVVALTRKVEESHLRELMGWHARVADSFPVPAALLVVARNGFSEPAQTYAASLRSSLHLVTWGTRNDAAALREGITELLNAGDDARD</sequence>
<evidence type="ECO:0000313" key="1">
    <source>
        <dbReference type="EMBL" id="QYC38212.1"/>
    </source>
</evidence>
<reference evidence="1 2" key="1">
    <citation type="journal article" date="2021" name="ACS Chem. Biol.">
        <title>Genomic-Led Discovery of a Novel Glycopeptide Antibiotic by Nonomuraea coxensis DSM 45129.</title>
        <authorList>
            <person name="Yushchuk O."/>
            <person name="Vior N.M."/>
            <person name="Andreo-Vidal A."/>
            <person name="Berini F."/>
            <person name="Ruckert C."/>
            <person name="Busche T."/>
            <person name="Binda E."/>
            <person name="Kalinowski J."/>
            <person name="Truman A.W."/>
            <person name="Marinelli F."/>
        </authorList>
    </citation>
    <scope>NUCLEOTIDE SEQUENCE [LARGE SCALE GENOMIC DNA]</scope>
    <source>
        <strain evidence="1 2">DSM 45129</strain>
    </source>
</reference>
<evidence type="ECO:0000313" key="2">
    <source>
        <dbReference type="Proteomes" id="UP000824681"/>
    </source>
</evidence>
<keyword evidence="2" id="KW-1185">Reference proteome</keyword>
<accession>A0ABX8TRV2</accession>
<evidence type="ECO:0008006" key="3">
    <source>
        <dbReference type="Google" id="ProtNLM"/>
    </source>
</evidence>
<organism evidence="1 2">
    <name type="scientific">Nonomuraea coxensis DSM 45129</name>
    <dbReference type="NCBI Taxonomy" id="1122611"/>
    <lineage>
        <taxon>Bacteria</taxon>
        <taxon>Bacillati</taxon>
        <taxon>Actinomycetota</taxon>
        <taxon>Actinomycetes</taxon>
        <taxon>Streptosporangiales</taxon>
        <taxon>Streptosporangiaceae</taxon>
        <taxon>Nonomuraea</taxon>
    </lineage>
</organism>